<comment type="caution">
    <text evidence="3">The sequence shown here is derived from an EMBL/GenBank/DDBJ whole genome shotgun (WGS) entry which is preliminary data.</text>
</comment>
<dbReference type="PROSITE" id="PS51257">
    <property type="entry name" value="PROKAR_LIPOPROTEIN"/>
    <property type="match status" value="1"/>
</dbReference>
<gene>
    <name evidence="3" type="ORF">C493_00450</name>
</gene>
<dbReference type="eggNOG" id="arCOG04994">
    <property type="taxonomic scope" value="Archaea"/>
</dbReference>
<feature type="compositionally biased region" description="Acidic residues" evidence="1">
    <location>
        <begin position="87"/>
        <end position="99"/>
    </location>
</feature>
<dbReference type="GO" id="GO:0006508">
    <property type="term" value="P:proteolysis"/>
    <property type="evidence" value="ECO:0007669"/>
    <property type="project" value="InterPro"/>
</dbReference>
<name>L9XKI4_9EURY</name>
<dbReference type="SMART" id="SM00235">
    <property type="entry name" value="ZnMc"/>
    <property type="match status" value="1"/>
</dbReference>
<dbReference type="GO" id="GO:0008237">
    <property type="term" value="F:metallopeptidase activity"/>
    <property type="evidence" value="ECO:0007669"/>
    <property type="project" value="InterPro"/>
</dbReference>
<proteinExistence type="predicted"/>
<evidence type="ECO:0000259" key="2">
    <source>
        <dbReference type="SMART" id="SM00235"/>
    </source>
</evidence>
<accession>L9XKI4</accession>
<evidence type="ECO:0000313" key="3">
    <source>
        <dbReference type="EMBL" id="ELY62250.1"/>
    </source>
</evidence>
<sequence>MHRRRVLAAVTGVSLSGLAGCAAPQLERHPFADRTVTVRVDDESETPHDVHAVAREALEYWTEHAAVYAGFAVDFDVVSGGVAGSDSDFDSDSDSDSNPDPDVRLRFVDQPDDCRGVENYSERVLGCAPLLRPGYRLPSTVEAIVVAASRPVGKIGITTKHELGHLLGLGHDDEPQEIMSHDPERRIPQYALRTELWSDVLEAKESAQRAGIRFDAGRTAWNAGRYGDAEPAFRDATDGFDGARTRFESIHDRSDAFATDPRVETVDLEGLRGHLEGLRERMTLAAAAAEAMAESANAAADEDHATAASRQSAANEYLRAFDAISSPELRDIAIALGLVRGFDRDEPVVDVGVDGDSDGDATRDE</sequence>
<keyword evidence="4" id="KW-1185">Reference proteome</keyword>
<dbReference type="GO" id="GO:0008270">
    <property type="term" value="F:zinc ion binding"/>
    <property type="evidence" value="ECO:0007669"/>
    <property type="project" value="InterPro"/>
</dbReference>
<dbReference type="InterPro" id="IPR024079">
    <property type="entry name" value="MetalloPept_cat_dom_sf"/>
</dbReference>
<protein>
    <recommendedName>
        <fullName evidence="2">Peptidase metallopeptidase domain-containing protein</fullName>
    </recommendedName>
</protein>
<dbReference type="AlphaFoldDB" id="L9XKI4"/>
<reference evidence="3 4" key="1">
    <citation type="journal article" date="2014" name="PLoS Genet.">
        <title>Phylogenetically driven sequencing of extremely halophilic archaea reveals strategies for static and dynamic osmo-response.</title>
        <authorList>
            <person name="Becker E.A."/>
            <person name="Seitzer P.M."/>
            <person name="Tritt A."/>
            <person name="Larsen D."/>
            <person name="Krusor M."/>
            <person name="Yao A.I."/>
            <person name="Wu D."/>
            <person name="Madern D."/>
            <person name="Eisen J.A."/>
            <person name="Darling A.E."/>
            <person name="Facciotti M.T."/>
        </authorList>
    </citation>
    <scope>NUCLEOTIDE SEQUENCE [LARGE SCALE GENOMIC DNA]</scope>
    <source>
        <strain evidence="3 4">JCM 12255</strain>
    </source>
</reference>
<dbReference type="SUPFAM" id="SSF55486">
    <property type="entry name" value="Metalloproteases ('zincins'), catalytic domain"/>
    <property type="match status" value="1"/>
</dbReference>
<feature type="region of interest" description="Disordered" evidence="1">
    <location>
        <begin position="84"/>
        <end position="103"/>
    </location>
</feature>
<feature type="domain" description="Peptidase metallopeptidase" evidence="2">
    <location>
        <begin position="25"/>
        <end position="206"/>
    </location>
</feature>
<dbReference type="RefSeq" id="WP_007257404.1">
    <property type="nucleotide sequence ID" value="NZ_AOHZ01000002.1"/>
</dbReference>
<organism evidence="3 4">
    <name type="scientific">Natronolimnohabitans innermongolicus JCM 12255</name>
    <dbReference type="NCBI Taxonomy" id="1227499"/>
    <lineage>
        <taxon>Archaea</taxon>
        <taxon>Methanobacteriati</taxon>
        <taxon>Methanobacteriota</taxon>
        <taxon>Stenosarchaea group</taxon>
        <taxon>Halobacteria</taxon>
        <taxon>Halobacteriales</taxon>
        <taxon>Natrialbaceae</taxon>
        <taxon>Natronolimnohabitans</taxon>
    </lineage>
</organism>
<dbReference type="InterPro" id="IPR006026">
    <property type="entry name" value="Peptidase_Metallo"/>
</dbReference>
<dbReference type="Gene3D" id="3.40.390.10">
    <property type="entry name" value="Collagenase (Catalytic Domain)"/>
    <property type="match status" value="1"/>
</dbReference>
<dbReference type="Proteomes" id="UP000011602">
    <property type="component" value="Unassembled WGS sequence"/>
</dbReference>
<evidence type="ECO:0000256" key="1">
    <source>
        <dbReference type="SAM" id="MobiDB-lite"/>
    </source>
</evidence>
<dbReference type="OrthoDB" id="341732at2157"/>
<evidence type="ECO:0000313" key="4">
    <source>
        <dbReference type="Proteomes" id="UP000011602"/>
    </source>
</evidence>
<dbReference type="EMBL" id="AOHZ01000002">
    <property type="protein sequence ID" value="ELY62250.1"/>
    <property type="molecule type" value="Genomic_DNA"/>
</dbReference>